<dbReference type="PANTHER" id="PTHR31263:SF0">
    <property type="entry name" value="CELLULASE FAMILY PROTEIN (AFU_ORTHOLOGUE AFUA_5G14560)"/>
    <property type="match status" value="1"/>
</dbReference>
<name>A0ABU6ZQ70_9FABA</name>
<evidence type="ECO:0000256" key="1">
    <source>
        <dbReference type="ARBA" id="ARBA00005641"/>
    </source>
</evidence>
<evidence type="ECO:0000256" key="4">
    <source>
        <dbReference type="RuleBase" id="RU361153"/>
    </source>
</evidence>
<dbReference type="Pfam" id="PF00150">
    <property type="entry name" value="Cellulase"/>
    <property type="match status" value="1"/>
</dbReference>
<protein>
    <recommendedName>
        <fullName evidence="5">Glycoside hydrolase family 5 domain-containing protein</fullName>
    </recommendedName>
</protein>
<evidence type="ECO:0000259" key="5">
    <source>
        <dbReference type="Pfam" id="PF00150"/>
    </source>
</evidence>
<reference evidence="6 7" key="1">
    <citation type="journal article" date="2023" name="Plants (Basel)">
        <title>Bridging the Gap: Combining Genomics and Transcriptomics Approaches to Understand Stylosanthes scabra, an Orphan Legume from the Brazilian Caatinga.</title>
        <authorList>
            <person name="Ferreira-Neto J.R.C."/>
            <person name="da Silva M.D."/>
            <person name="Binneck E."/>
            <person name="de Melo N.F."/>
            <person name="da Silva R.H."/>
            <person name="de Melo A.L.T.M."/>
            <person name="Pandolfi V."/>
            <person name="Bustamante F.O."/>
            <person name="Brasileiro-Vidal A.C."/>
            <person name="Benko-Iseppon A.M."/>
        </authorList>
    </citation>
    <scope>NUCLEOTIDE SEQUENCE [LARGE SCALE GENOMIC DNA]</scope>
    <source>
        <tissue evidence="6">Leaves</tissue>
    </source>
</reference>
<dbReference type="SUPFAM" id="SSF51445">
    <property type="entry name" value="(Trans)glycosidases"/>
    <property type="match status" value="1"/>
</dbReference>
<dbReference type="Gene3D" id="3.20.20.80">
    <property type="entry name" value="Glycosidases"/>
    <property type="match status" value="1"/>
</dbReference>
<accession>A0ABU6ZQ70</accession>
<dbReference type="InterPro" id="IPR035992">
    <property type="entry name" value="Ricin_B-like_lectins"/>
</dbReference>
<evidence type="ECO:0000313" key="7">
    <source>
        <dbReference type="Proteomes" id="UP001341840"/>
    </source>
</evidence>
<dbReference type="Proteomes" id="UP001341840">
    <property type="component" value="Unassembled WGS sequence"/>
</dbReference>
<keyword evidence="2 4" id="KW-0378">Hydrolase</keyword>
<proteinExistence type="inferred from homology"/>
<dbReference type="PROSITE" id="PS50231">
    <property type="entry name" value="RICIN_B_LECTIN"/>
    <property type="match status" value="1"/>
</dbReference>
<evidence type="ECO:0000313" key="6">
    <source>
        <dbReference type="EMBL" id="MED6224087.1"/>
    </source>
</evidence>
<dbReference type="PANTHER" id="PTHR31263">
    <property type="entry name" value="CELLULASE FAMILY PROTEIN (AFU_ORTHOLOGUE AFUA_5G14560)"/>
    <property type="match status" value="1"/>
</dbReference>
<dbReference type="Gene3D" id="2.80.10.50">
    <property type="match status" value="1"/>
</dbReference>
<dbReference type="EMBL" id="JASCZI010273029">
    <property type="protein sequence ID" value="MED6224087.1"/>
    <property type="molecule type" value="Genomic_DNA"/>
</dbReference>
<dbReference type="SUPFAM" id="SSF50370">
    <property type="entry name" value="Ricin B-like lectins"/>
    <property type="match status" value="1"/>
</dbReference>
<feature type="domain" description="Glycoside hydrolase family 5" evidence="5">
    <location>
        <begin position="3"/>
        <end position="129"/>
    </location>
</feature>
<dbReference type="InterPro" id="IPR001547">
    <property type="entry name" value="Glyco_hydro_5"/>
</dbReference>
<gene>
    <name evidence="6" type="ORF">PIB30_080376</name>
</gene>
<sequence>MRRAASSIHQQNPNVLMIFSGLDYAVNLSFLKKIPLNVEPRNKVVFEAHNYPYWVPNWDKEPTNSVCASMKSGLDEKVGFVLSNDGGAPLFITEFGMDLIKRKDSDERWLTCLLTFLAERDIDWCWWGLHGSYYLREGNVDVGEPFGLYNFYWNGTNYPQFTQRFQLLLNMIQDPSSKAPYSNVLYHPQSGLCVKSDQNNQIELSDCKKASGWNQEGDKIKLNGNQCLKSLGNEGGSVVVSTDCSSSDSSSTSWKFISDSGLHLQPRLDPTGDTVSFNVAAHRIEFLL</sequence>
<evidence type="ECO:0000256" key="2">
    <source>
        <dbReference type="ARBA" id="ARBA00022801"/>
    </source>
</evidence>
<comment type="similarity">
    <text evidence="1 4">Belongs to the glycosyl hydrolase 5 (cellulase A) family.</text>
</comment>
<comment type="caution">
    <text evidence="6">The sequence shown here is derived from an EMBL/GenBank/DDBJ whole genome shotgun (WGS) entry which is preliminary data.</text>
</comment>
<organism evidence="6 7">
    <name type="scientific">Stylosanthes scabra</name>
    <dbReference type="NCBI Taxonomy" id="79078"/>
    <lineage>
        <taxon>Eukaryota</taxon>
        <taxon>Viridiplantae</taxon>
        <taxon>Streptophyta</taxon>
        <taxon>Embryophyta</taxon>
        <taxon>Tracheophyta</taxon>
        <taxon>Spermatophyta</taxon>
        <taxon>Magnoliopsida</taxon>
        <taxon>eudicotyledons</taxon>
        <taxon>Gunneridae</taxon>
        <taxon>Pentapetalae</taxon>
        <taxon>rosids</taxon>
        <taxon>fabids</taxon>
        <taxon>Fabales</taxon>
        <taxon>Fabaceae</taxon>
        <taxon>Papilionoideae</taxon>
        <taxon>50 kb inversion clade</taxon>
        <taxon>dalbergioids sensu lato</taxon>
        <taxon>Dalbergieae</taxon>
        <taxon>Pterocarpus clade</taxon>
        <taxon>Stylosanthes</taxon>
    </lineage>
</organism>
<dbReference type="InterPro" id="IPR017853">
    <property type="entry name" value="GH"/>
</dbReference>
<feature type="non-terminal residue" evidence="6">
    <location>
        <position position="288"/>
    </location>
</feature>
<keyword evidence="3 4" id="KW-0326">Glycosidase</keyword>
<evidence type="ECO:0000256" key="3">
    <source>
        <dbReference type="ARBA" id="ARBA00023295"/>
    </source>
</evidence>
<keyword evidence="7" id="KW-1185">Reference proteome</keyword>